<evidence type="ECO:0000256" key="2">
    <source>
        <dbReference type="SAM" id="Phobius"/>
    </source>
</evidence>
<evidence type="ECO:0000256" key="1">
    <source>
        <dbReference type="SAM" id="MobiDB-lite"/>
    </source>
</evidence>
<protein>
    <recommendedName>
        <fullName evidence="4">DUF3341 domain-containing protein</fullName>
    </recommendedName>
</protein>
<reference evidence="3" key="1">
    <citation type="submission" date="2018-05" db="EMBL/GenBank/DDBJ databases">
        <authorList>
            <person name="Lanie J.A."/>
            <person name="Ng W.-L."/>
            <person name="Kazmierczak K.M."/>
            <person name="Andrzejewski T.M."/>
            <person name="Davidsen T.M."/>
            <person name="Wayne K.J."/>
            <person name="Tettelin H."/>
            <person name="Glass J.I."/>
            <person name="Rusch D."/>
            <person name="Podicherti R."/>
            <person name="Tsui H.-C.T."/>
            <person name="Winkler M.E."/>
        </authorList>
    </citation>
    <scope>NUCLEOTIDE SEQUENCE</scope>
</reference>
<keyword evidence="2" id="KW-1133">Transmembrane helix</keyword>
<sequence>MSDKVGLLASFDYVDSVVNAIEGLRGEDLKEITAYTPYPEHHIEEALGYDQSPVRVWTLAGGLCGAAAGFAFPSFTSMDWPLVTGGKPILSIPAYVVISFEMAVLFGALSTVIGLFINSRLPHIKPMVVYDPDFSAGKFGVFVTVPHDRLERAREILRDQDPSDLREDPEGVKHAS</sequence>
<gene>
    <name evidence="3" type="ORF">METZ01_LOCUS183200</name>
</gene>
<dbReference type="PANTHER" id="PTHR40394:SF2">
    <property type="entry name" value="QUINOL:CYTOCHROME C OXIDOREDUCTASE MEMBRANE PROTEIN"/>
    <property type="match status" value="1"/>
</dbReference>
<organism evidence="3">
    <name type="scientific">marine metagenome</name>
    <dbReference type="NCBI Taxonomy" id="408172"/>
    <lineage>
        <taxon>unclassified sequences</taxon>
        <taxon>metagenomes</taxon>
        <taxon>ecological metagenomes</taxon>
    </lineage>
</organism>
<proteinExistence type="predicted"/>
<dbReference type="PANTHER" id="PTHR40394">
    <property type="entry name" value="LIPOPROTEIN-RELATED"/>
    <property type="match status" value="1"/>
</dbReference>
<dbReference type="Pfam" id="PF11821">
    <property type="entry name" value="ActD"/>
    <property type="match status" value="1"/>
</dbReference>
<evidence type="ECO:0000313" key="3">
    <source>
        <dbReference type="EMBL" id="SVB30346.1"/>
    </source>
</evidence>
<feature type="region of interest" description="Disordered" evidence="1">
    <location>
        <begin position="157"/>
        <end position="176"/>
    </location>
</feature>
<name>A0A382CVZ3_9ZZZZ</name>
<accession>A0A382CVZ3</accession>
<dbReference type="InterPro" id="IPR021776">
    <property type="entry name" value="ActD"/>
</dbReference>
<feature type="transmembrane region" description="Helical" evidence="2">
    <location>
        <begin position="92"/>
        <end position="117"/>
    </location>
</feature>
<dbReference type="EMBL" id="UINC01036417">
    <property type="protein sequence ID" value="SVB30346.1"/>
    <property type="molecule type" value="Genomic_DNA"/>
</dbReference>
<feature type="transmembrane region" description="Helical" evidence="2">
    <location>
        <begin position="54"/>
        <end position="72"/>
    </location>
</feature>
<keyword evidence="2" id="KW-0472">Membrane</keyword>
<dbReference type="AlphaFoldDB" id="A0A382CVZ3"/>
<evidence type="ECO:0008006" key="4">
    <source>
        <dbReference type="Google" id="ProtNLM"/>
    </source>
</evidence>
<keyword evidence="2" id="KW-0812">Transmembrane</keyword>